<protein>
    <submittedName>
        <fullName evidence="2">Uncharacterized protein</fullName>
    </submittedName>
</protein>
<dbReference type="EMBL" id="QFFM01000012">
    <property type="protein sequence ID" value="PWG65655.1"/>
    <property type="molecule type" value="Genomic_DNA"/>
</dbReference>
<dbReference type="Pfam" id="PF20310">
    <property type="entry name" value="HTH_Tnp_2"/>
    <property type="match status" value="1"/>
</dbReference>
<keyword evidence="1" id="KW-0175">Coiled coil</keyword>
<evidence type="ECO:0000313" key="3">
    <source>
        <dbReference type="Proteomes" id="UP000245876"/>
    </source>
</evidence>
<dbReference type="InterPro" id="IPR009057">
    <property type="entry name" value="Homeodomain-like_sf"/>
</dbReference>
<sequence>MSKPLTDSDVKQLLRLDVVDDIINGRISYSPEFRAEAVQRWQNGETPQEIFRSKGLDPALIGRKRIERCMSRWTEGLTRKTVRRVKTKSSRPTYQDLKKQVQKMKLENVMLKVKVEQLQAVLDAMENRKR</sequence>
<evidence type="ECO:0000313" key="2">
    <source>
        <dbReference type="EMBL" id="PWG65655.1"/>
    </source>
</evidence>
<feature type="coiled-coil region" evidence="1">
    <location>
        <begin position="94"/>
        <end position="128"/>
    </location>
</feature>
<dbReference type="InterPro" id="IPR046929">
    <property type="entry name" value="HTH_Tnp"/>
</dbReference>
<reference evidence="2 3" key="1">
    <citation type="journal article" date="2018" name="Int. J. Syst. Evol. Microbiol.">
        <title>Bifidobacterium callitrichidarum sp. nov. from the faeces of the emperor tamarin (Saguinus imperator).</title>
        <authorList>
            <person name="Modesto M."/>
            <person name="Michelini S."/>
            <person name="Sansosti M.C."/>
            <person name="De Filippo C."/>
            <person name="Cavalieri D."/>
            <person name="Qvirist L."/>
            <person name="Andlid T."/>
            <person name="Spiezio C."/>
            <person name="Sandri C."/>
            <person name="Pascarelli S."/>
            <person name="Sgorbati B."/>
            <person name="Mattarelli P."/>
        </authorList>
    </citation>
    <scope>NUCLEOTIDE SEQUENCE [LARGE SCALE GENOMIC DNA]</scope>
    <source>
        <strain evidence="2 3">TRI 5</strain>
    </source>
</reference>
<dbReference type="RefSeq" id="WP_109057124.1">
    <property type="nucleotide sequence ID" value="NZ_QFFM01000012.1"/>
</dbReference>
<gene>
    <name evidence="2" type="ORF">DF196_06905</name>
</gene>
<dbReference type="Proteomes" id="UP000245876">
    <property type="component" value="Unassembled WGS sequence"/>
</dbReference>
<proteinExistence type="predicted"/>
<keyword evidence="3" id="KW-1185">Reference proteome</keyword>
<dbReference type="AlphaFoldDB" id="A0A2U2N908"/>
<comment type="caution">
    <text evidence="2">The sequence shown here is derived from an EMBL/GenBank/DDBJ whole genome shotgun (WGS) entry which is preliminary data.</text>
</comment>
<name>A0A2U2N908_9BIFI</name>
<accession>A0A2U2N908</accession>
<dbReference type="OrthoDB" id="3231571at2"/>
<organism evidence="2 3">
    <name type="scientific">Bifidobacterium callitrichidarum</name>
    <dbReference type="NCBI Taxonomy" id="2052941"/>
    <lineage>
        <taxon>Bacteria</taxon>
        <taxon>Bacillati</taxon>
        <taxon>Actinomycetota</taxon>
        <taxon>Actinomycetes</taxon>
        <taxon>Bifidobacteriales</taxon>
        <taxon>Bifidobacteriaceae</taxon>
        <taxon>Bifidobacterium</taxon>
    </lineage>
</organism>
<evidence type="ECO:0000256" key="1">
    <source>
        <dbReference type="SAM" id="Coils"/>
    </source>
</evidence>
<dbReference type="SUPFAM" id="SSF46689">
    <property type="entry name" value="Homeodomain-like"/>
    <property type="match status" value="1"/>
</dbReference>